<evidence type="ECO:0000256" key="1">
    <source>
        <dbReference type="ARBA" id="ARBA00004651"/>
    </source>
</evidence>
<comment type="similarity">
    <text evidence="2">Belongs to the MgtC/SapB family.</text>
</comment>
<evidence type="ECO:0000256" key="4">
    <source>
        <dbReference type="ARBA" id="ARBA00022692"/>
    </source>
</evidence>
<evidence type="ECO:0000313" key="9">
    <source>
        <dbReference type="EMBL" id="MFD2164231.1"/>
    </source>
</evidence>
<keyword evidence="6 7" id="KW-0472">Membrane</keyword>
<accession>A0ABW4ZQY9</accession>
<feature type="domain" description="MgtC/SapB/SrpB/YhiD N-terminal" evidence="8">
    <location>
        <begin position="15"/>
        <end position="133"/>
    </location>
</feature>
<evidence type="ECO:0000259" key="8">
    <source>
        <dbReference type="Pfam" id="PF02308"/>
    </source>
</evidence>
<evidence type="ECO:0000256" key="7">
    <source>
        <dbReference type="SAM" id="Phobius"/>
    </source>
</evidence>
<gene>
    <name evidence="9" type="ORF">ACFSJU_17610</name>
</gene>
<feature type="transmembrane region" description="Helical" evidence="7">
    <location>
        <begin position="116"/>
        <end position="140"/>
    </location>
</feature>
<dbReference type="RefSeq" id="WP_255904310.1">
    <property type="nucleotide sequence ID" value="NZ_JAFMZO010000004.1"/>
</dbReference>
<sequence length="215" mass="23757">MFDSDFNHIDLIKIAVSVMCGSVIGFEREYKNKSAGLRTMILICLGATVFTMVSQKAGEMSDDRIAANIITGIGFIGAGVIFKDGLSISGLTTASVIWVTASLGMAIGIGHFTMSLILTGLIILVLSLFSWLEMLMDFFYTRKVFNITFKDDCITSLVDLEALIAGHHLKYKRLKLTKHGSKMHAVMEVSGRKKLLNKFNEQVVELHFVQDVLLT</sequence>
<evidence type="ECO:0000256" key="3">
    <source>
        <dbReference type="ARBA" id="ARBA00022475"/>
    </source>
</evidence>
<dbReference type="PANTHER" id="PTHR33778">
    <property type="entry name" value="PROTEIN MGTC"/>
    <property type="match status" value="1"/>
</dbReference>
<dbReference type="InterPro" id="IPR003416">
    <property type="entry name" value="MgtC/SapB/SrpB/YhiD_fam"/>
</dbReference>
<evidence type="ECO:0000313" key="10">
    <source>
        <dbReference type="Proteomes" id="UP001597387"/>
    </source>
</evidence>
<keyword evidence="5 7" id="KW-1133">Transmembrane helix</keyword>
<feature type="transmembrane region" description="Helical" evidence="7">
    <location>
        <begin position="89"/>
        <end position="110"/>
    </location>
</feature>
<name>A0ABW4ZQY9_9SPHI</name>
<evidence type="ECO:0000256" key="2">
    <source>
        <dbReference type="ARBA" id="ARBA00009298"/>
    </source>
</evidence>
<proteinExistence type="inferred from homology"/>
<evidence type="ECO:0000256" key="5">
    <source>
        <dbReference type="ARBA" id="ARBA00022989"/>
    </source>
</evidence>
<feature type="transmembrane region" description="Helical" evidence="7">
    <location>
        <begin position="35"/>
        <end position="53"/>
    </location>
</feature>
<dbReference type="InterPro" id="IPR049177">
    <property type="entry name" value="MgtC_SapB_SrpB_YhiD_N"/>
</dbReference>
<comment type="caution">
    <text evidence="9">The sequence shown here is derived from an EMBL/GenBank/DDBJ whole genome shotgun (WGS) entry which is preliminary data.</text>
</comment>
<dbReference type="Pfam" id="PF02308">
    <property type="entry name" value="MgtC"/>
    <property type="match status" value="1"/>
</dbReference>
<organism evidence="9 10">
    <name type="scientific">Paradesertivirga mongoliensis</name>
    <dbReference type="NCBI Taxonomy" id="2100740"/>
    <lineage>
        <taxon>Bacteria</taxon>
        <taxon>Pseudomonadati</taxon>
        <taxon>Bacteroidota</taxon>
        <taxon>Sphingobacteriia</taxon>
        <taxon>Sphingobacteriales</taxon>
        <taxon>Sphingobacteriaceae</taxon>
        <taxon>Paradesertivirga</taxon>
    </lineage>
</organism>
<dbReference type="PRINTS" id="PR01837">
    <property type="entry name" value="MGTCSAPBPROT"/>
</dbReference>
<feature type="transmembrane region" description="Helical" evidence="7">
    <location>
        <begin position="65"/>
        <end position="82"/>
    </location>
</feature>
<keyword evidence="3" id="KW-1003">Cell membrane</keyword>
<comment type="subcellular location">
    <subcellularLocation>
        <location evidence="1">Cell membrane</location>
        <topology evidence="1">Multi-pass membrane protein</topology>
    </subcellularLocation>
</comment>
<evidence type="ECO:0000256" key="6">
    <source>
        <dbReference type="ARBA" id="ARBA00023136"/>
    </source>
</evidence>
<reference evidence="10" key="1">
    <citation type="journal article" date="2019" name="Int. J. Syst. Evol. Microbiol.">
        <title>The Global Catalogue of Microorganisms (GCM) 10K type strain sequencing project: providing services to taxonomists for standard genome sequencing and annotation.</title>
        <authorList>
            <consortium name="The Broad Institute Genomics Platform"/>
            <consortium name="The Broad Institute Genome Sequencing Center for Infectious Disease"/>
            <person name="Wu L."/>
            <person name="Ma J."/>
        </authorList>
    </citation>
    <scope>NUCLEOTIDE SEQUENCE [LARGE SCALE GENOMIC DNA]</scope>
    <source>
        <strain evidence="10">KCTC 42217</strain>
    </source>
</reference>
<dbReference type="EMBL" id="JBHUHZ010000003">
    <property type="protein sequence ID" value="MFD2164231.1"/>
    <property type="molecule type" value="Genomic_DNA"/>
</dbReference>
<keyword evidence="4 7" id="KW-0812">Transmembrane</keyword>
<dbReference type="Proteomes" id="UP001597387">
    <property type="component" value="Unassembled WGS sequence"/>
</dbReference>
<dbReference type="PANTHER" id="PTHR33778:SF1">
    <property type="entry name" value="MAGNESIUM TRANSPORTER YHID-RELATED"/>
    <property type="match status" value="1"/>
</dbReference>
<keyword evidence="10" id="KW-1185">Reference proteome</keyword>
<protein>
    <submittedName>
        <fullName evidence="9">MgtC/SapB family protein</fullName>
    </submittedName>
</protein>